<evidence type="ECO:0000256" key="1">
    <source>
        <dbReference type="SAM" id="MobiDB-lite"/>
    </source>
</evidence>
<protein>
    <submittedName>
        <fullName evidence="2">Uncharacterized protein</fullName>
    </submittedName>
</protein>
<sequence length="136" mass="14517">MYRLSAAPASAIHDLRTLRVVPRVEIVRQLGLGGRAPQRDGEGRAAGGQQFLGRRGGHHGGVAVAGHARNRPRVVHHRIDQRQPPHPRRAGRQQVLGDGAADVVPGHGERLPRAQLGREPAHPSGRAAACRDDAPA</sequence>
<organism evidence="2 3">
    <name type="scientific">Nonomuraea diastatica</name>
    <dbReference type="NCBI Taxonomy" id="1848329"/>
    <lineage>
        <taxon>Bacteria</taxon>
        <taxon>Bacillati</taxon>
        <taxon>Actinomycetota</taxon>
        <taxon>Actinomycetes</taxon>
        <taxon>Streptosporangiales</taxon>
        <taxon>Streptosporangiaceae</taxon>
        <taxon>Nonomuraea</taxon>
    </lineage>
</organism>
<evidence type="ECO:0000313" key="2">
    <source>
        <dbReference type="EMBL" id="TDD05723.1"/>
    </source>
</evidence>
<comment type="caution">
    <text evidence="2">The sequence shown here is derived from an EMBL/GenBank/DDBJ whole genome shotgun (WGS) entry which is preliminary data.</text>
</comment>
<dbReference type="RefSeq" id="WP_132519438.1">
    <property type="nucleotide sequence ID" value="NZ_SMKP01000288.1"/>
</dbReference>
<reference evidence="2 3" key="1">
    <citation type="submission" date="2019-03" db="EMBL/GenBank/DDBJ databases">
        <title>Draft genome sequences of novel Actinobacteria.</title>
        <authorList>
            <person name="Sahin N."/>
            <person name="Ay H."/>
            <person name="Saygin H."/>
        </authorList>
    </citation>
    <scope>NUCLEOTIDE SEQUENCE [LARGE SCALE GENOMIC DNA]</scope>
    <source>
        <strain evidence="2 3">KC712</strain>
    </source>
</reference>
<dbReference type="Proteomes" id="UP000294543">
    <property type="component" value="Unassembled WGS sequence"/>
</dbReference>
<feature type="region of interest" description="Disordered" evidence="1">
    <location>
        <begin position="34"/>
        <end position="136"/>
    </location>
</feature>
<evidence type="ECO:0000313" key="3">
    <source>
        <dbReference type="Proteomes" id="UP000294543"/>
    </source>
</evidence>
<dbReference type="AlphaFoldDB" id="A0A4R4VRB3"/>
<name>A0A4R4VRB3_9ACTN</name>
<gene>
    <name evidence="2" type="ORF">E1294_49375</name>
</gene>
<keyword evidence="3" id="KW-1185">Reference proteome</keyword>
<dbReference type="EMBL" id="SMKP01000288">
    <property type="protein sequence ID" value="TDD05723.1"/>
    <property type="molecule type" value="Genomic_DNA"/>
</dbReference>
<proteinExistence type="predicted"/>
<accession>A0A4R4VRB3</accession>